<dbReference type="InterPro" id="IPR011009">
    <property type="entry name" value="Kinase-like_dom_sf"/>
</dbReference>
<proteinExistence type="predicted"/>
<organism evidence="2 3">
    <name type="scientific">Rhizoctonia solani</name>
    <dbReference type="NCBI Taxonomy" id="456999"/>
    <lineage>
        <taxon>Eukaryota</taxon>
        <taxon>Fungi</taxon>
        <taxon>Dikarya</taxon>
        <taxon>Basidiomycota</taxon>
        <taxon>Agaricomycotina</taxon>
        <taxon>Agaricomycetes</taxon>
        <taxon>Cantharellales</taxon>
        <taxon>Ceratobasidiaceae</taxon>
        <taxon>Rhizoctonia</taxon>
    </lineage>
</organism>
<accession>A0A8H2W5C4</accession>
<dbReference type="InterPro" id="IPR000719">
    <property type="entry name" value="Prot_kinase_dom"/>
</dbReference>
<dbReference type="SMART" id="SM00220">
    <property type="entry name" value="S_TKc"/>
    <property type="match status" value="1"/>
</dbReference>
<dbReference type="GO" id="GO:0005524">
    <property type="term" value="F:ATP binding"/>
    <property type="evidence" value="ECO:0007669"/>
    <property type="project" value="InterPro"/>
</dbReference>
<dbReference type="Pfam" id="PF00069">
    <property type="entry name" value="Pkinase"/>
    <property type="match status" value="1"/>
</dbReference>
<dbReference type="Gene3D" id="1.10.510.10">
    <property type="entry name" value="Transferase(Phosphotransferase) domain 1"/>
    <property type="match status" value="1"/>
</dbReference>
<gene>
    <name evidence="2" type="ORF">RDB_LOCUS2274</name>
</gene>
<dbReference type="PROSITE" id="PS50011">
    <property type="entry name" value="PROTEIN_KINASE_DOM"/>
    <property type="match status" value="1"/>
</dbReference>
<evidence type="ECO:0000313" key="2">
    <source>
        <dbReference type="EMBL" id="CAE6337860.1"/>
    </source>
</evidence>
<feature type="domain" description="Protein kinase" evidence="1">
    <location>
        <begin position="121"/>
        <end position="388"/>
    </location>
</feature>
<dbReference type="EMBL" id="CAJMWR010000037">
    <property type="protein sequence ID" value="CAE6337860.1"/>
    <property type="molecule type" value="Genomic_DNA"/>
</dbReference>
<dbReference type="PANTHER" id="PTHR44329:SF214">
    <property type="entry name" value="PROTEIN KINASE DOMAIN-CONTAINING PROTEIN"/>
    <property type="match status" value="1"/>
</dbReference>
<name>A0A8H2W5C4_9AGAM</name>
<dbReference type="SUPFAM" id="SSF56112">
    <property type="entry name" value="Protein kinase-like (PK-like)"/>
    <property type="match status" value="1"/>
</dbReference>
<dbReference type="InterPro" id="IPR008271">
    <property type="entry name" value="Ser/Thr_kinase_AS"/>
</dbReference>
<dbReference type="Proteomes" id="UP000663840">
    <property type="component" value="Unassembled WGS sequence"/>
</dbReference>
<dbReference type="AlphaFoldDB" id="A0A8H2W5C4"/>
<dbReference type="InterPro" id="IPR051681">
    <property type="entry name" value="Ser/Thr_Kinases-Pseudokinases"/>
</dbReference>
<comment type="caution">
    <text evidence="2">The sequence shown here is derived from an EMBL/GenBank/DDBJ whole genome shotgun (WGS) entry which is preliminary data.</text>
</comment>
<evidence type="ECO:0000313" key="3">
    <source>
        <dbReference type="Proteomes" id="UP000663840"/>
    </source>
</evidence>
<dbReference type="GO" id="GO:0004674">
    <property type="term" value="F:protein serine/threonine kinase activity"/>
    <property type="evidence" value="ECO:0007669"/>
    <property type="project" value="TreeGrafter"/>
</dbReference>
<reference evidence="2" key="1">
    <citation type="submission" date="2021-01" db="EMBL/GenBank/DDBJ databases">
        <authorList>
            <person name="Kaushik A."/>
        </authorList>
    </citation>
    <scope>NUCLEOTIDE SEQUENCE</scope>
    <source>
        <strain evidence="2">AG1-1A</strain>
    </source>
</reference>
<dbReference type="PANTHER" id="PTHR44329">
    <property type="entry name" value="SERINE/THREONINE-PROTEIN KINASE TNNI3K-RELATED"/>
    <property type="match status" value="1"/>
</dbReference>
<evidence type="ECO:0000259" key="1">
    <source>
        <dbReference type="PROSITE" id="PS50011"/>
    </source>
</evidence>
<dbReference type="PROSITE" id="PS00108">
    <property type="entry name" value="PROTEIN_KINASE_ST"/>
    <property type="match status" value="1"/>
</dbReference>
<sequence length="396" mass="43344">MNHLCMGLATCYNKLRQAVIENIAILFKFIILGDTVERRVIVGTQDGILSLYSWSPLTPGLPSLSPTAHFTDVAHTQSTPDLLSSSSQAKLISSKTSPQQIAAMLIQTGIKDITSELDFERCSHGSFAHGGFGSIHHGALRDGQLVAIKCIEMLGQWGAWSPSDKHWKHAAHELYAWSKCDHPGIMKAIGFVLYKDAILLVSPWAQNGSLARCLGNGSACDKLRSCIELASSLEYLHGIGIVHGDVKAENIVVSDSGSTQLVDFGSATFIHGFTLCFTRTSRSLPFSIRFTAPEILDGINDKHTVETDIYALGMTILQIATGEPPYAGKSDRTVVSNVFRSILPHRPNFDDMISDQAEKDKLWNLLIRCWEQDPKLRPTAAEVKNALIEIKEASTA</sequence>
<protein>
    <recommendedName>
        <fullName evidence="1">Protein kinase domain-containing protein</fullName>
    </recommendedName>
</protein>